<reference evidence="1" key="1">
    <citation type="submission" date="2021-06" db="EMBL/GenBank/DDBJ databases">
        <authorList>
            <person name="Kallberg Y."/>
            <person name="Tangrot J."/>
            <person name="Rosling A."/>
        </authorList>
    </citation>
    <scope>NUCLEOTIDE SEQUENCE</scope>
    <source>
        <strain evidence="1">28 12/20/2015</strain>
    </source>
</reference>
<comment type="caution">
    <text evidence="1">The sequence shown here is derived from an EMBL/GenBank/DDBJ whole genome shotgun (WGS) entry which is preliminary data.</text>
</comment>
<evidence type="ECO:0000313" key="1">
    <source>
        <dbReference type="EMBL" id="CAG8797552.1"/>
    </source>
</evidence>
<dbReference type="EMBL" id="CAJVPW010075969">
    <property type="protein sequence ID" value="CAG8797552.1"/>
    <property type="molecule type" value="Genomic_DNA"/>
</dbReference>
<feature type="non-terminal residue" evidence="1">
    <location>
        <position position="1"/>
    </location>
</feature>
<keyword evidence="2" id="KW-1185">Reference proteome</keyword>
<name>A0ACA9RL91_9GLOM</name>
<sequence length="152" mass="17472">EHLKEMLSNNFITCSLTCDLWTGQNRMRYLGVTCTFIDNDFQLNEIVLTLKYLPYLHTGKAIAEALNFIIDDWKLTDKVFTIMTDNGSNMVKATKCMPNIVRILCTAHTLQCAIGKELLDAETLIARAKRLMLFFTTPKQTKRLIDIQKNLH</sequence>
<evidence type="ECO:0000313" key="2">
    <source>
        <dbReference type="Proteomes" id="UP000789366"/>
    </source>
</evidence>
<accession>A0ACA9RL91</accession>
<organism evidence="1 2">
    <name type="scientific">Cetraspora pellucida</name>
    <dbReference type="NCBI Taxonomy" id="1433469"/>
    <lineage>
        <taxon>Eukaryota</taxon>
        <taxon>Fungi</taxon>
        <taxon>Fungi incertae sedis</taxon>
        <taxon>Mucoromycota</taxon>
        <taxon>Glomeromycotina</taxon>
        <taxon>Glomeromycetes</taxon>
        <taxon>Diversisporales</taxon>
        <taxon>Gigasporaceae</taxon>
        <taxon>Cetraspora</taxon>
    </lineage>
</organism>
<protein>
    <submittedName>
        <fullName evidence="1">16377_t:CDS:1</fullName>
    </submittedName>
</protein>
<proteinExistence type="predicted"/>
<dbReference type="Proteomes" id="UP000789366">
    <property type="component" value="Unassembled WGS sequence"/>
</dbReference>
<gene>
    <name evidence="1" type="ORF">SPELUC_LOCUS17765</name>
</gene>